<reference evidence="1 2" key="1">
    <citation type="submission" date="2018-10" db="EMBL/GenBank/DDBJ databases">
        <title>Bradyrhizobium sp. nov., isolated from effective nodules of peanut in China.</title>
        <authorList>
            <person name="Li Y."/>
        </authorList>
    </citation>
    <scope>NUCLEOTIDE SEQUENCE [LARGE SCALE GENOMIC DNA]</scope>
    <source>
        <strain evidence="1 2">CCBAU 51781</strain>
    </source>
</reference>
<proteinExistence type="predicted"/>
<gene>
    <name evidence="1" type="ORF">EAS62_26880</name>
</gene>
<evidence type="ECO:0000313" key="1">
    <source>
        <dbReference type="EMBL" id="RXG90680.1"/>
    </source>
</evidence>
<organism evidence="1 2">
    <name type="scientific">Bradyrhizobium zhanjiangense</name>
    <dbReference type="NCBI Taxonomy" id="1325107"/>
    <lineage>
        <taxon>Bacteria</taxon>
        <taxon>Pseudomonadati</taxon>
        <taxon>Pseudomonadota</taxon>
        <taxon>Alphaproteobacteria</taxon>
        <taxon>Hyphomicrobiales</taxon>
        <taxon>Nitrobacteraceae</taxon>
        <taxon>Bradyrhizobium</taxon>
    </lineage>
</organism>
<name>A0ABY0DEK8_9BRAD</name>
<sequence length="69" mass="7648">MLRISGCVQKTFTVFKPSPSYSRMHDPAKQPDLHSRRPLLSHEPTTAFLAGSLKVETLLAIAKDVQIAD</sequence>
<keyword evidence="2" id="KW-1185">Reference proteome</keyword>
<accession>A0ABY0DEK8</accession>
<comment type="caution">
    <text evidence="1">The sequence shown here is derived from an EMBL/GenBank/DDBJ whole genome shotgun (WGS) entry which is preliminary data.</text>
</comment>
<protein>
    <submittedName>
        <fullName evidence="1">Uncharacterized protein</fullName>
    </submittedName>
</protein>
<dbReference type="Proteomes" id="UP000289946">
    <property type="component" value="Unassembled WGS sequence"/>
</dbReference>
<evidence type="ECO:0000313" key="2">
    <source>
        <dbReference type="Proteomes" id="UP000289946"/>
    </source>
</evidence>
<dbReference type="EMBL" id="RDRA01000016">
    <property type="protein sequence ID" value="RXG90680.1"/>
    <property type="molecule type" value="Genomic_DNA"/>
</dbReference>